<dbReference type="InterPro" id="IPR009057">
    <property type="entry name" value="Homeodomain-like_sf"/>
</dbReference>
<accession>A0A846ZBM2</accession>
<dbReference type="Proteomes" id="UP000590460">
    <property type="component" value="Unassembled WGS sequence"/>
</dbReference>
<dbReference type="PANTHER" id="PTHR43479:SF11">
    <property type="entry name" value="ACREF_ENVCD OPERON REPRESSOR-RELATED"/>
    <property type="match status" value="1"/>
</dbReference>
<gene>
    <name evidence="5" type="ORF">HF966_08510</name>
</gene>
<name>A0A846ZBM2_9LACO</name>
<reference evidence="5 6" key="1">
    <citation type="submission" date="2020-04" db="EMBL/GenBank/DDBJ databases">
        <title>MicrobeNet Type strains.</title>
        <authorList>
            <person name="Nicholson A.C."/>
        </authorList>
    </citation>
    <scope>NUCLEOTIDE SEQUENCE [LARGE SCALE GENOMIC DNA]</scope>
    <source>
        <strain evidence="5 6">CCUG 54536</strain>
    </source>
</reference>
<keyword evidence="1 2" id="KW-0238">DNA-binding</keyword>
<feature type="transmembrane region" description="Helical" evidence="3">
    <location>
        <begin position="201"/>
        <end position="219"/>
    </location>
</feature>
<evidence type="ECO:0000256" key="1">
    <source>
        <dbReference type="ARBA" id="ARBA00023125"/>
    </source>
</evidence>
<dbReference type="AlphaFoldDB" id="A0A846ZBM2"/>
<evidence type="ECO:0000259" key="4">
    <source>
        <dbReference type="PROSITE" id="PS50977"/>
    </source>
</evidence>
<evidence type="ECO:0000313" key="5">
    <source>
        <dbReference type="EMBL" id="NKZ19207.1"/>
    </source>
</evidence>
<keyword evidence="3" id="KW-1133">Transmembrane helix</keyword>
<dbReference type="EMBL" id="JAAXPO010000013">
    <property type="protein sequence ID" value="NKZ19207.1"/>
    <property type="molecule type" value="Genomic_DNA"/>
</dbReference>
<evidence type="ECO:0000313" key="6">
    <source>
        <dbReference type="Proteomes" id="UP000590460"/>
    </source>
</evidence>
<dbReference type="GO" id="GO:0003677">
    <property type="term" value="F:DNA binding"/>
    <property type="evidence" value="ECO:0007669"/>
    <property type="project" value="UniProtKB-UniRule"/>
</dbReference>
<organism evidence="5 6">
    <name type="scientific">Leuconostoc holzapfelii</name>
    <dbReference type="NCBI Taxonomy" id="434464"/>
    <lineage>
        <taxon>Bacteria</taxon>
        <taxon>Bacillati</taxon>
        <taxon>Bacillota</taxon>
        <taxon>Bacilli</taxon>
        <taxon>Lactobacillales</taxon>
        <taxon>Lactobacillaceae</taxon>
        <taxon>Leuconostoc</taxon>
    </lineage>
</organism>
<dbReference type="InterPro" id="IPR001647">
    <property type="entry name" value="HTH_TetR"/>
</dbReference>
<sequence length="224" mass="26429">MKNMRDYQKTHQKLLNSGLKLFLALNFETTSVRQICKSADVTTGAFYKHFETKDVLIDELVAPYLMGLKDIYSEGVAHFQAFVHTVDVQAADTNVDFVKVYWEKNSDELEPIITYMYQHADITKLILFKSDGSQYENVLEQITHFSEMRVMETLKWLQEKHLIKRDMQDQGENIHLYIYAYLATVFDILMHEYTLEKTKRLIHEVYLFMMPSWIAYLLTSDVDI</sequence>
<evidence type="ECO:0000256" key="3">
    <source>
        <dbReference type="SAM" id="Phobius"/>
    </source>
</evidence>
<dbReference type="PANTHER" id="PTHR43479">
    <property type="entry name" value="ACREF/ENVCD OPERON REPRESSOR-RELATED"/>
    <property type="match status" value="1"/>
</dbReference>
<feature type="transmembrane region" description="Helical" evidence="3">
    <location>
        <begin position="174"/>
        <end position="195"/>
    </location>
</feature>
<dbReference type="SUPFAM" id="SSF46689">
    <property type="entry name" value="Homeodomain-like"/>
    <property type="match status" value="1"/>
</dbReference>
<keyword evidence="3" id="KW-0472">Membrane</keyword>
<evidence type="ECO:0000256" key="2">
    <source>
        <dbReference type="PROSITE-ProRule" id="PRU00335"/>
    </source>
</evidence>
<dbReference type="RefSeq" id="WP_168677921.1">
    <property type="nucleotide sequence ID" value="NZ_BPKV01000018.1"/>
</dbReference>
<comment type="caution">
    <text evidence="5">The sequence shown here is derived from an EMBL/GenBank/DDBJ whole genome shotgun (WGS) entry which is preliminary data.</text>
</comment>
<keyword evidence="3" id="KW-0812">Transmembrane</keyword>
<dbReference type="InterPro" id="IPR050624">
    <property type="entry name" value="HTH-type_Tx_Regulator"/>
</dbReference>
<dbReference type="Pfam" id="PF00440">
    <property type="entry name" value="TetR_N"/>
    <property type="match status" value="1"/>
</dbReference>
<protein>
    <submittedName>
        <fullName evidence="5">TetR/AcrR family transcriptional regulator</fullName>
    </submittedName>
</protein>
<feature type="DNA-binding region" description="H-T-H motif" evidence="2">
    <location>
        <begin position="31"/>
        <end position="50"/>
    </location>
</feature>
<dbReference type="PROSITE" id="PS50977">
    <property type="entry name" value="HTH_TETR_2"/>
    <property type="match status" value="1"/>
</dbReference>
<dbReference type="Gene3D" id="1.10.357.10">
    <property type="entry name" value="Tetracycline Repressor, domain 2"/>
    <property type="match status" value="1"/>
</dbReference>
<proteinExistence type="predicted"/>
<feature type="domain" description="HTH tetR-type" evidence="4">
    <location>
        <begin position="8"/>
        <end position="68"/>
    </location>
</feature>